<proteinExistence type="inferred from homology"/>
<dbReference type="Gramene" id="rna38233">
    <property type="protein sequence ID" value="RHN44155.1"/>
    <property type="gene ID" value="gene38233"/>
</dbReference>
<gene>
    <name evidence="6" type="ORF">MtrunA17_Chr7g0216291</name>
</gene>
<dbReference type="PANTHER" id="PTHR11010">
    <property type="entry name" value="PROTEASE S28 PRO-X CARBOXYPEPTIDASE-RELATED"/>
    <property type="match status" value="1"/>
</dbReference>
<protein>
    <submittedName>
        <fullName evidence="6">Putative lysosomal Pro-Xaa carboxypeptidase</fullName>
        <ecNumber evidence="6">3.4.16.2</ecNumber>
    </submittedName>
</protein>
<dbReference type="Proteomes" id="UP000265566">
    <property type="component" value="Chromosome 7"/>
</dbReference>
<keyword evidence="2" id="KW-0645">Protease</keyword>
<evidence type="ECO:0000256" key="1">
    <source>
        <dbReference type="ARBA" id="ARBA00011079"/>
    </source>
</evidence>
<comment type="caution">
    <text evidence="6">The sequence shown here is derived from an EMBL/GenBank/DDBJ whole genome shotgun (WGS) entry which is preliminary data.</text>
</comment>
<dbReference type="EC" id="3.4.16.2" evidence="6"/>
<name>A0A396GZ87_MEDTR</name>
<reference evidence="6" key="1">
    <citation type="journal article" date="2018" name="Nat. Plants">
        <title>Whole-genome landscape of Medicago truncatula symbiotic genes.</title>
        <authorList>
            <person name="Pecrix Y."/>
            <person name="Gamas P."/>
            <person name="Carrere S."/>
        </authorList>
    </citation>
    <scope>NUCLEOTIDE SEQUENCE</scope>
    <source>
        <tissue evidence="6">Leaves</tissue>
    </source>
</reference>
<comment type="similarity">
    <text evidence="1">Belongs to the peptidase S28 family.</text>
</comment>
<dbReference type="EMBL" id="PSQE01000007">
    <property type="protein sequence ID" value="RHN44155.1"/>
    <property type="molecule type" value="Genomic_DNA"/>
</dbReference>
<evidence type="ECO:0000256" key="3">
    <source>
        <dbReference type="ARBA" id="ARBA00022729"/>
    </source>
</evidence>
<dbReference type="InterPro" id="IPR029058">
    <property type="entry name" value="AB_hydrolase_fold"/>
</dbReference>
<keyword evidence="6" id="KW-0121">Carboxypeptidase</keyword>
<accession>A0A396GZ87</accession>
<dbReference type="AlphaFoldDB" id="A0A396GZ87"/>
<dbReference type="Pfam" id="PF05577">
    <property type="entry name" value="Peptidase_S28"/>
    <property type="match status" value="1"/>
</dbReference>
<dbReference type="Gene3D" id="3.40.50.1820">
    <property type="entry name" value="alpha/beta hydrolase"/>
    <property type="match status" value="1"/>
</dbReference>
<dbReference type="PANTHER" id="PTHR11010:SF96">
    <property type="entry name" value="LYSOSOMAL PRO-X CARBOXYPEPTIDASE-LIKE ISOFORM X1"/>
    <property type="match status" value="1"/>
</dbReference>
<dbReference type="GO" id="GO:0006508">
    <property type="term" value="P:proteolysis"/>
    <property type="evidence" value="ECO:0007669"/>
    <property type="project" value="UniProtKB-KW"/>
</dbReference>
<evidence type="ECO:0000313" key="6">
    <source>
        <dbReference type="EMBL" id="RHN44155.1"/>
    </source>
</evidence>
<keyword evidence="5" id="KW-0325">Glycoprotein</keyword>
<evidence type="ECO:0000256" key="5">
    <source>
        <dbReference type="ARBA" id="ARBA00023180"/>
    </source>
</evidence>
<evidence type="ECO:0000256" key="2">
    <source>
        <dbReference type="ARBA" id="ARBA00022670"/>
    </source>
</evidence>
<keyword evidence="3" id="KW-0732">Signal</keyword>
<dbReference type="InterPro" id="IPR008758">
    <property type="entry name" value="Peptidase_S28"/>
</dbReference>
<dbReference type="GO" id="GO:0004185">
    <property type="term" value="F:serine-type carboxypeptidase activity"/>
    <property type="evidence" value="ECO:0007669"/>
    <property type="project" value="UniProtKB-EC"/>
</dbReference>
<evidence type="ECO:0000256" key="4">
    <source>
        <dbReference type="ARBA" id="ARBA00022801"/>
    </source>
</evidence>
<sequence length="82" mass="9426">MNENSAAFKALLVYIEHRYYGKSVPFESREETFKNASSIGYFSSAQTLEDYAEVLIHIKKTLDLYPGNSCRVISNNSYTFKK</sequence>
<organism evidence="6">
    <name type="scientific">Medicago truncatula</name>
    <name type="common">Barrel medic</name>
    <name type="synonym">Medicago tribuloides</name>
    <dbReference type="NCBI Taxonomy" id="3880"/>
    <lineage>
        <taxon>Eukaryota</taxon>
        <taxon>Viridiplantae</taxon>
        <taxon>Streptophyta</taxon>
        <taxon>Embryophyta</taxon>
        <taxon>Tracheophyta</taxon>
        <taxon>Spermatophyta</taxon>
        <taxon>Magnoliopsida</taxon>
        <taxon>eudicotyledons</taxon>
        <taxon>Gunneridae</taxon>
        <taxon>Pentapetalae</taxon>
        <taxon>rosids</taxon>
        <taxon>fabids</taxon>
        <taxon>Fabales</taxon>
        <taxon>Fabaceae</taxon>
        <taxon>Papilionoideae</taxon>
        <taxon>50 kb inversion clade</taxon>
        <taxon>NPAAA clade</taxon>
        <taxon>Hologalegina</taxon>
        <taxon>IRL clade</taxon>
        <taxon>Trifolieae</taxon>
        <taxon>Medicago</taxon>
    </lineage>
</organism>
<keyword evidence="4 6" id="KW-0378">Hydrolase</keyword>